<feature type="domain" description="AB hydrolase-1" evidence="2">
    <location>
        <begin position="36"/>
        <end position="280"/>
    </location>
</feature>
<evidence type="ECO:0000313" key="3">
    <source>
        <dbReference type="EMBL" id="WOO40242.1"/>
    </source>
</evidence>
<dbReference type="Proteomes" id="UP001304300">
    <property type="component" value="Chromosome"/>
</dbReference>
<dbReference type="PRINTS" id="PR00412">
    <property type="entry name" value="EPOXHYDRLASE"/>
</dbReference>
<dbReference type="EMBL" id="CP136920">
    <property type="protein sequence ID" value="WOO40242.1"/>
    <property type="molecule type" value="Genomic_DNA"/>
</dbReference>
<dbReference type="InterPro" id="IPR029058">
    <property type="entry name" value="AB_hydrolase_fold"/>
</dbReference>
<dbReference type="AlphaFoldDB" id="A0AAQ3L7S8"/>
<dbReference type="RefSeq" id="WP_317832394.1">
    <property type="nucleotide sequence ID" value="NZ_CP136920.1"/>
</dbReference>
<protein>
    <submittedName>
        <fullName evidence="3">Alpha/beta hydrolase</fullName>
    </submittedName>
</protein>
<dbReference type="SUPFAM" id="SSF53474">
    <property type="entry name" value="alpha/beta-Hydrolases"/>
    <property type="match status" value="1"/>
</dbReference>
<dbReference type="PANTHER" id="PTHR42977:SF3">
    <property type="entry name" value="AB HYDROLASE-1 DOMAIN-CONTAINING PROTEIN"/>
    <property type="match status" value="1"/>
</dbReference>
<sequence>MTTESAKTLVEVRYGTEVVDGINIFYRESGIPQKRAVVLLHGYPASSHMYRDVLVALGADWFLIAPDYPGFGNSGFPDPKDYEYTFDNLARTIDKFLDQKGITEFVLGMQDYGAPVGYRLATKYPDRVKGLIVMNGNAYEEGFHPETSAPVRDFWNERTAEKEAAIATQLMSLEGIKWMYVEGTRKPEGINPDNWVLDFARIDRPGQEKVQLDLFYDYQNNVKSYPEWQAYLRERQPPTLVAWGSNDPIFVPAGAEAYRKDLKEIDFYMFDTGHFALEEDAVQIIDKIRDFLARRAFAD</sequence>
<organism evidence="3 4">
    <name type="scientific">Rubellicoccus peritrichatus</name>
    <dbReference type="NCBI Taxonomy" id="3080537"/>
    <lineage>
        <taxon>Bacteria</taxon>
        <taxon>Pseudomonadati</taxon>
        <taxon>Verrucomicrobiota</taxon>
        <taxon>Opitutia</taxon>
        <taxon>Puniceicoccales</taxon>
        <taxon>Cerasicoccaceae</taxon>
        <taxon>Rubellicoccus</taxon>
    </lineage>
</organism>
<dbReference type="PANTHER" id="PTHR42977">
    <property type="entry name" value="HYDROLASE-RELATED"/>
    <property type="match status" value="1"/>
</dbReference>
<dbReference type="InterPro" id="IPR051340">
    <property type="entry name" value="Haloalkane_dehalogenase"/>
</dbReference>
<evidence type="ECO:0000313" key="4">
    <source>
        <dbReference type="Proteomes" id="UP001304300"/>
    </source>
</evidence>
<gene>
    <name evidence="3" type="ORF">RZN69_16605</name>
</gene>
<evidence type="ECO:0000256" key="1">
    <source>
        <dbReference type="ARBA" id="ARBA00022801"/>
    </source>
</evidence>
<proteinExistence type="predicted"/>
<evidence type="ECO:0000259" key="2">
    <source>
        <dbReference type="Pfam" id="PF00561"/>
    </source>
</evidence>
<dbReference type="InterPro" id="IPR000073">
    <property type="entry name" value="AB_hydrolase_1"/>
</dbReference>
<dbReference type="KEGG" id="puo:RZN69_16605"/>
<keyword evidence="1 3" id="KW-0378">Hydrolase</keyword>
<accession>A0AAQ3L7S8</accession>
<dbReference type="InterPro" id="IPR000639">
    <property type="entry name" value="Epox_hydrolase-like"/>
</dbReference>
<dbReference type="PRINTS" id="PR00111">
    <property type="entry name" value="ABHYDROLASE"/>
</dbReference>
<dbReference type="Pfam" id="PF00561">
    <property type="entry name" value="Abhydrolase_1"/>
    <property type="match status" value="1"/>
</dbReference>
<keyword evidence="4" id="KW-1185">Reference proteome</keyword>
<name>A0AAQ3L7S8_9BACT</name>
<reference evidence="3 4" key="1">
    <citation type="submission" date="2023-10" db="EMBL/GenBank/DDBJ databases">
        <title>Rubellicoccus peritrichatus gen. nov., sp. nov., isolated from an algae of coral reef tank.</title>
        <authorList>
            <person name="Luo J."/>
        </authorList>
    </citation>
    <scope>NUCLEOTIDE SEQUENCE [LARGE SCALE GENOMIC DNA]</scope>
    <source>
        <strain evidence="3 4">CR14</strain>
    </source>
</reference>
<dbReference type="Gene3D" id="3.40.50.1820">
    <property type="entry name" value="alpha/beta hydrolase"/>
    <property type="match status" value="1"/>
</dbReference>
<dbReference type="GO" id="GO:0004301">
    <property type="term" value="F:epoxide hydrolase activity"/>
    <property type="evidence" value="ECO:0007669"/>
    <property type="project" value="TreeGrafter"/>
</dbReference>